<dbReference type="InterPro" id="IPR003812">
    <property type="entry name" value="Fido"/>
</dbReference>
<comment type="caution">
    <text evidence="4">The sequence shown here is derived from an EMBL/GenBank/DDBJ whole genome shotgun (WGS) entry which is preliminary data.</text>
</comment>
<name>A0AAW1KQZ2_POPJA</name>
<dbReference type="SMART" id="SM00310">
    <property type="entry name" value="PTBI"/>
    <property type="match status" value="1"/>
</dbReference>
<dbReference type="InterPro" id="IPR011993">
    <property type="entry name" value="PH-like_dom_sf"/>
</dbReference>
<proteinExistence type="predicted"/>
<feature type="compositionally biased region" description="Basic residues" evidence="1">
    <location>
        <begin position="534"/>
        <end position="547"/>
    </location>
</feature>
<dbReference type="PANTHER" id="PTHR21258:SF62">
    <property type="entry name" value="INSULIN RECEPTOR SUBSTRATE 1"/>
    <property type="match status" value="1"/>
</dbReference>
<protein>
    <submittedName>
        <fullName evidence="4">Fic/DOC family</fullName>
    </submittedName>
</protein>
<dbReference type="SUPFAM" id="SSF50729">
    <property type="entry name" value="PH domain-like"/>
    <property type="match status" value="2"/>
</dbReference>
<dbReference type="InterPro" id="IPR001849">
    <property type="entry name" value="PH_domain"/>
</dbReference>
<evidence type="ECO:0000259" key="2">
    <source>
        <dbReference type="PROSITE" id="PS50003"/>
    </source>
</evidence>
<evidence type="ECO:0000259" key="3">
    <source>
        <dbReference type="PROSITE" id="PS51064"/>
    </source>
</evidence>
<dbReference type="SMART" id="SM00233">
    <property type="entry name" value="PH"/>
    <property type="match status" value="1"/>
</dbReference>
<dbReference type="SUPFAM" id="SSF140931">
    <property type="entry name" value="Fic-like"/>
    <property type="match status" value="1"/>
</dbReference>
<dbReference type="EMBL" id="JASPKY010000193">
    <property type="protein sequence ID" value="KAK9721984.1"/>
    <property type="molecule type" value="Genomic_DNA"/>
</dbReference>
<dbReference type="Gene3D" id="2.30.29.30">
    <property type="entry name" value="Pleckstrin-homology domain (PH domain)/Phosphotyrosine-binding domain (PTB)"/>
    <property type="match status" value="2"/>
</dbReference>
<gene>
    <name evidence="4" type="ORF">QE152_g19921</name>
</gene>
<dbReference type="Proteomes" id="UP001458880">
    <property type="component" value="Unassembled WGS sequence"/>
</dbReference>
<dbReference type="AlphaFoldDB" id="A0AAW1KQZ2"/>
<dbReference type="InterPro" id="IPR036597">
    <property type="entry name" value="Fido-like_dom_sf"/>
</dbReference>
<dbReference type="PROSITE" id="PS51064">
    <property type="entry name" value="IRS_PTB"/>
    <property type="match status" value="1"/>
</dbReference>
<dbReference type="InterPro" id="IPR050996">
    <property type="entry name" value="Docking_Protein_DOK"/>
</dbReference>
<keyword evidence="5" id="KW-1185">Reference proteome</keyword>
<feature type="domain" description="IRS-type PTB" evidence="3">
    <location>
        <begin position="342"/>
        <end position="447"/>
    </location>
</feature>
<dbReference type="Gene3D" id="1.10.3290.10">
    <property type="entry name" value="Fido-like domain"/>
    <property type="match status" value="1"/>
</dbReference>
<dbReference type="InterPro" id="IPR002404">
    <property type="entry name" value="IRS_PTB"/>
</dbReference>
<dbReference type="Pfam" id="PF02174">
    <property type="entry name" value="IRS"/>
    <property type="match status" value="1"/>
</dbReference>
<sequence length="719" mass="81975">MADNSKEFVYEEKPYWRPSYAEEISVLLEEIPKNIARINEFVTDESYGEYVNGFLEEYRNIYLKEICSAENRIICAFEDGVLQLRDVDNKRIESDRHTLKVKNLLQALTYTFGDTFSVKSYNHEFTVGLAKNINEIIGKGLFDNCGEYREKSARLSGGSHFYVEPADIKDSMIELFEHTRAKIEQNLGLVDYIQLAAMFFEKFLKIHPFSNDCYTMEDEKSVYSGILLLPPTGKLIKKSWQQKFCALYKASKFGIERLEVYDDLSASKNSPHKIITLENCIKITKKASTIFTIITKTATYDFNTQSEDALKKWMSALQSVAFRDDVSRVTIVEDNDLYCSSGEGVFSVKLHASDASKRCGLEPINYTLVLTSTAIQLRSSTDNKLLCTWPYCYIRRYGHKEGKFTFEAGRKCETGDGTFLLEHCNQQEIFRCVASKMKSMKKLLKGESLPPLFDCGDNQFHAVFNMEPRSRSPLPPSPTTSTSLQDIDVSKTSILTDLWEKRSNPLFKSSRSELDFFATKELDDSVKKDDSINGKKKIPQKPPRKTVNKLDIDKDSSDASKYDKVECRSNAWQDFGLEDVNHTEYTNFSDDEDAVYASWGRPKEPTPDSEIPKAPKVITEPSLNETSYDKLNYFGSANKLSSSKSGYKQVTPAPIVPHQPSPPSFNEYDEVNIIMESARLADDSHRGYALIRKSPKENPVDHQFHNNDPYAIISKPKRV</sequence>
<dbReference type="Pfam" id="PF00169">
    <property type="entry name" value="PH"/>
    <property type="match status" value="1"/>
</dbReference>
<evidence type="ECO:0000313" key="5">
    <source>
        <dbReference type="Proteomes" id="UP001458880"/>
    </source>
</evidence>
<dbReference type="PROSITE" id="PS50003">
    <property type="entry name" value="PH_DOMAIN"/>
    <property type="match status" value="1"/>
</dbReference>
<evidence type="ECO:0000256" key="1">
    <source>
        <dbReference type="SAM" id="MobiDB-lite"/>
    </source>
</evidence>
<dbReference type="GO" id="GO:0007265">
    <property type="term" value="P:Ras protein signal transduction"/>
    <property type="evidence" value="ECO:0007669"/>
    <property type="project" value="TreeGrafter"/>
</dbReference>
<dbReference type="GO" id="GO:0007169">
    <property type="term" value="P:cell surface receptor protein tyrosine kinase signaling pathway"/>
    <property type="evidence" value="ECO:0007669"/>
    <property type="project" value="TreeGrafter"/>
</dbReference>
<organism evidence="4 5">
    <name type="scientific">Popillia japonica</name>
    <name type="common">Japanese beetle</name>
    <dbReference type="NCBI Taxonomy" id="7064"/>
    <lineage>
        <taxon>Eukaryota</taxon>
        <taxon>Metazoa</taxon>
        <taxon>Ecdysozoa</taxon>
        <taxon>Arthropoda</taxon>
        <taxon>Hexapoda</taxon>
        <taxon>Insecta</taxon>
        <taxon>Pterygota</taxon>
        <taxon>Neoptera</taxon>
        <taxon>Endopterygota</taxon>
        <taxon>Coleoptera</taxon>
        <taxon>Polyphaga</taxon>
        <taxon>Scarabaeiformia</taxon>
        <taxon>Scarabaeidae</taxon>
        <taxon>Rutelinae</taxon>
        <taxon>Popillia</taxon>
    </lineage>
</organism>
<dbReference type="Pfam" id="PF02661">
    <property type="entry name" value="Fic"/>
    <property type="match status" value="1"/>
</dbReference>
<dbReference type="GO" id="GO:0005737">
    <property type="term" value="C:cytoplasm"/>
    <property type="evidence" value="ECO:0007669"/>
    <property type="project" value="TreeGrafter"/>
</dbReference>
<feature type="domain" description="PH" evidence="2">
    <location>
        <begin position="220"/>
        <end position="322"/>
    </location>
</feature>
<dbReference type="GO" id="GO:0043410">
    <property type="term" value="P:positive regulation of MAPK cascade"/>
    <property type="evidence" value="ECO:0007669"/>
    <property type="project" value="TreeGrafter"/>
</dbReference>
<dbReference type="PANTHER" id="PTHR21258">
    <property type="entry name" value="DOCKING PROTEIN RELATED"/>
    <property type="match status" value="1"/>
</dbReference>
<reference evidence="4 5" key="1">
    <citation type="journal article" date="2024" name="BMC Genomics">
        <title>De novo assembly and annotation of Popillia japonica's genome with initial clues to its potential as an invasive pest.</title>
        <authorList>
            <person name="Cucini C."/>
            <person name="Boschi S."/>
            <person name="Funari R."/>
            <person name="Cardaioli E."/>
            <person name="Iannotti N."/>
            <person name="Marturano G."/>
            <person name="Paoli F."/>
            <person name="Bruttini M."/>
            <person name="Carapelli A."/>
            <person name="Frati F."/>
            <person name="Nardi F."/>
        </authorList>
    </citation>
    <scope>NUCLEOTIDE SEQUENCE [LARGE SCALE GENOMIC DNA]</scope>
    <source>
        <strain evidence="4">DMR45628</strain>
    </source>
</reference>
<feature type="region of interest" description="Disordered" evidence="1">
    <location>
        <begin position="527"/>
        <end position="551"/>
    </location>
</feature>
<evidence type="ECO:0000313" key="4">
    <source>
        <dbReference type="EMBL" id="KAK9721984.1"/>
    </source>
</evidence>
<accession>A0AAW1KQZ2</accession>
<dbReference type="SMART" id="SM01244">
    <property type="entry name" value="IRS"/>
    <property type="match status" value="1"/>
</dbReference>